<dbReference type="RefSeq" id="WP_251872188.1">
    <property type="nucleotide sequence ID" value="NZ_CP098755.1"/>
</dbReference>
<organism evidence="2 3">
    <name type="scientific">Brevibacillus ruminantium</name>
    <dbReference type="NCBI Taxonomy" id="2950604"/>
    <lineage>
        <taxon>Bacteria</taxon>
        <taxon>Bacillati</taxon>
        <taxon>Bacillota</taxon>
        <taxon>Bacilli</taxon>
        <taxon>Bacillales</taxon>
        <taxon>Paenibacillaceae</taxon>
        <taxon>Brevibacillus</taxon>
    </lineage>
</organism>
<proteinExistence type="predicted"/>
<reference evidence="2" key="1">
    <citation type="submission" date="2022-06" db="EMBL/GenBank/DDBJ databases">
        <title>Genome sequencing of Brevibacillus sp. BB3-R1.</title>
        <authorList>
            <person name="Heo J."/>
            <person name="Lee D."/>
            <person name="Won M."/>
            <person name="Han B.-H."/>
            <person name="Hong S.-B."/>
            <person name="Kwon S.-W."/>
        </authorList>
    </citation>
    <scope>NUCLEOTIDE SEQUENCE</scope>
    <source>
        <strain evidence="2">BB3-R1</strain>
    </source>
</reference>
<accession>A0ABY4WKA2</accession>
<evidence type="ECO:0000256" key="1">
    <source>
        <dbReference type="SAM" id="Phobius"/>
    </source>
</evidence>
<gene>
    <name evidence="2" type="ORF">NDK47_23640</name>
</gene>
<evidence type="ECO:0000313" key="3">
    <source>
        <dbReference type="Proteomes" id="UP001056500"/>
    </source>
</evidence>
<protein>
    <submittedName>
        <fullName evidence="2">DUF1269 domain-containing protein</fullName>
    </submittedName>
</protein>
<evidence type="ECO:0000313" key="2">
    <source>
        <dbReference type="EMBL" id="USG65081.1"/>
    </source>
</evidence>
<keyword evidence="3" id="KW-1185">Reference proteome</keyword>
<keyword evidence="1" id="KW-0472">Membrane</keyword>
<dbReference type="Proteomes" id="UP001056500">
    <property type="component" value="Chromosome"/>
</dbReference>
<sequence length="304" mass="33893">MDIERRIGEVLKEEAKWVRESQGLKDSVLKRIETEGGVGFMKGIYLNMKKYSIASLACGILLLGTTGYAATKVYQLFDQDGQVSVSYQFGEESIQTGSDLYEKYGENLRKTLKPGTAALFLVNGEENPDKRIIGVQNPVSYDDMSKLQKTIGAFAVIPSALEGHFRFVSGTIDYKLKEEAQISKEMYMEAMKTDQQMIVREVSLDSAITGVLTTYRADSGKSVMIQFENLGDSVDKTVYSSDPGIGVEKLDLNGSEALFHTERDESGKEYQSITWVNGQKIRISVRTSDTFSKSELMDIANQLR</sequence>
<keyword evidence="1" id="KW-0812">Transmembrane</keyword>
<dbReference type="EMBL" id="CP098755">
    <property type="protein sequence ID" value="USG65081.1"/>
    <property type="molecule type" value="Genomic_DNA"/>
</dbReference>
<feature type="transmembrane region" description="Helical" evidence="1">
    <location>
        <begin position="51"/>
        <end position="70"/>
    </location>
</feature>
<keyword evidence="1" id="KW-1133">Transmembrane helix</keyword>
<name>A0ABY4WKA2_9BACL</name>